<dbReference type="AlphaFoldDB" id="A0AAP0K8E0"/>
<comment type="caution">
    <text evidence="3">The sequence shown here is derived from an EMBL/GenBank/DDBJ whole genome shotgun (WGS) entry which is preliminary data.</text>
</comment>
<gene>
    <name evidence="3" type="ORF">Scep_006715</name>
</gene>
<accession>A0AAP0K8E0</accession>
<dbReference type="PANTHER" id="PTHR47587">
    <property type="entry name" value="OS05G0103500 PROTEIN"/>
    <property type="match status" value="1"/>
</dbReference>
<evidence type="ECO:0000313" key="3">
    <source>
        <dbReference type="EMBL" id="KAK9147958.1"/>
    </source>
</evidence>
<evidence type="ECO:0000256" key="2">
    <source>
        <dbReference type="SAM" id="MobiDB-lite"/>
    </source>
</evidence>
<dbReference type="PANTHER" id="PTHR47587:SF2">
    <property type="entry name" value="OS05G0103500 PROTEIN"/>
    <property type="match status" value="1"/>
</dbReference>
<feature type="compositionally biased region" description="Polar residues" evidence="2">
    <location>
        <begin position="47"/>
        <end position="62"/>
    </location>
</feature>
<dbReference type="Proteomes" id="UP001419268">
    <property type="component" value="Unassembled WGS sequence"/>
</dbReference>
<dbReference type="EMBL" id="JBBNAG010000003">
    <property type="protein sequence ID" value="KAK9147958.1"/>
    <property type="molecule type" value="Genomic_DNA"/>
</dbReference>
<protein>
    <submittedName>
        <fullName evidence="3">Uncharacterized protein</fullName>
    </submittedName>
</protein>
<sequence>MGDPFVIRVSPNLLNQIADNEQNSKKRKKPKTKIPQRRQNVEKESPQKQASSGIDTHKSIPNTGWPPQVPVFLPISPPPSQVVNAELDAIRAVIRDSEATLERLQKKEENKMNEVTQRAKEMRDKEFKLPHQNPMPCLSEKDSCFECYGNHVKDPLKCANVVKAYADCVRKARQEVSSLG</sequence>
<feature type="compositionally biased region" description="Basic residues" evidence="2">
    <location>
        <begin position="25"/>
        <end position="36"/>
    </location>
</feature>
<proteinExistence type="predicted"/>
<evidence type="ECO:0000256" key="1">
    <source>
        <dbReference type="SAM" id="Coils"/>
    </source>
</evidence>
<reference evidence="3 4" key="1">
    <citation type="submission" date="2024-01" db="EMBL/GenBank/DDBJ databases">
        <title>Genome assemblies of Stephania.</title>
        <authorList>
            <person name="Yang L."/>
        </authorList>
    </citation>
    <scope>NUCLEOTIDE SEQUENCE [LARGE SCALE GENOMIC DNA]</scope>
    <source>
        <strain evidence="3">JXDWG</strain>
        <tissue evidence="3">Leaf</tissue>
    </source>
</reference>
<keyword evidence="1" id="KW-0175">Coiled coil</keyword>
<evidence type="ECO:0000313" key="4">
    <source>
        <dbReference type="Proteomes" id="UP001419268"/>
    </source>
</evidence>
<organism evidence="3 4">
    <name type="scientific">Stephania cephalantha</name>
    <dbReference type="NCBI Taxonomy" id="152367"/>
    <lineage>
        <taxon>Eukaryota</taxon>
        <taxon>Viridiplantae</taxon>
        <taxon>Streptophyta</taxon>
        <taxon>Embryophyta</taxon>
        <taxon>Tracheophyta</taxon>
        <taxon>Spermatophyta</taxon>
        <taxon>Magnoliopsida</taxon>
        <taxon>Ranunculales</taxon>
        <taxon>Menispermaceae</taxon>
        <taxon>Menispermoideae</taxon>
        <taxon>Cissampelideae</taxon>
        <taxon>Stephania</taxon>
    </lineage>
</organism>
<keyword evidence="4" id="KW-1185">Reference proteome</keyword>
<feature type="coiled-coil region" evidence="1">
    <location>
        <begin position="87"/>
        <end position="125"/>
    </location>
</feature>
<feature type="region of interest" description="Disordered" evidence="2">
    <location>
        <begin position="16"/>
        <end position="65"/>
    </location>
</feature>
<name>A0AAP0K8E0_9MAGN</name>